<dbReference type="CDD" id="cd00773">
    <property type="entry name" value="HisRS-like_core"/>
    <property type="match status" value="1"/>
</dbReference>
<dbReference type="PANTHER" id="PTHR43707">
    <property type="entry name" value="HISTIDYL-TRNA SYNTHETASE"/>
    <property type="match status" value="1"/>
</dbReference>
<evidence type="ECO:0000256" key="1">
    <source>
        <dbReference type="ARBA" id="ARBA00004496"/>
    </source>
</evidence>
<dbReference type="GO" id="GO:0004821">
    <property type="term" value="F:histidine-tRNA ligase activity"/>
    <property type="evidence" value="ECO:0007669"/>
    <property type="project" value="InterPro"/>
</dbReference>
<feature type="binding site" evidence="11">
    <location>
        <position position="125"/>
    </location>
    <ligand>
        <name>L-histidine</name>
        <dbReference type="ChEBI" id="CHEBI:57595"/>
    </ligand>
</feature>
<evidence type="ECO:0000256" key="7">
    <source>
        <dbReference type="ARBA" id="ARBA00022605"/>
    </source>
</evidence>
<comment type="subunit">
    <text evidence="4 10">Heteromultimer composed of HisG and HisZ subunits.</text>
</comment>
<dbReference type="Gene3D" id="3.40.50.12590">
    <property type="match status" value="1"/>
</dbReference>
<keyword evidence="7 10" id="KW-0028">Amino-acid biosynthesis</keyword>
<accession>A0A366Y1E2</accession>
<dbReference type="GO" id="GO:0006427">
    <property type="term" value="P:histidyl-tRNA aminoacylation"/>
    <property type="evidence" value="ECO:0007669"/>
    <property type="project" value="InterPro"/>
</dbReference>
<evidence type="ECO:0000256" key="6">
    <source>
        <dbReference type="ARBA" id="ARBA00022490"/>
    </source>
</evidence>
<feature type="binding site" evidence="11">
    <location>
        <begin position="274"/>
        <end position="275"/>
    </location>
    <ligand>
        <name>L-histidine</name>
        <dbReference type="ChEBI" id="CHEBI:57595"/>
    </ligand>
</feature>
<keyword evidence="13" id="KW-0808">Transferase</keyword>
<dbReference type="GO" id="GO:0140096">
    <property type="term" value="F:catalytic activity, acting on a protein"/>
    <property type="evidence" value="ECO:0007669"/>
    <property type="project" value="UniProtKB-ARBA"/>
</dbReference>
<evidence type="ECO:0000313" key="13">
    <source>
        <dbReference type="EMBL" id="RBW71195.1"/>
    </source>
</evidence>
<gene>
    <name evidence="10" type="primary">hisZ</name>
    <name evidence="13" type="ORF">DS031_00105</name>
</gene>
<dbReference type="HAMAP" id="MF_00125">
    <property type="entry name" value="HisZ"/>
    <property type="match status" value="1"/>
</dbReference>
<dbReference type="PROSITE" id="PS50862">
    <property type="entry name" value="AA_TRNA_LIGASE_II"/>
    <property type="match status" value="1"/>
</dbReference>
<dbReference type="EMBL" id="QOCW01000001">
    <property type="protein sequence ID" value="RBW71195.1"/>
    <property type="molecule type" value="Genomic_DNA"/>
</dbReference>
<evidence type="ECO:0000256" key="5">
    <source>
        <dbReference type="ARBA" id="ARBA00020397"/>
    </source>
</evidence>
<feature type="domain" description="Aminoacyl-transfer RNA synthetases class-II family profile" evidence="12">
    <location>
        <begin position="21"/>
        <end position="340"/>
    </location>
</feature>
<dbReference type="Pfam" id="PF21996">
    <property type="entry name" value="HisZ-like"/>
    <property type="match status" value="1"/>
</dbReference>
<keyword evidence="8 10" id="KW-0368">Histidine biosynthesis</keyword>
<keyword evidence="6 10" id="KW-0963">Cytoplasm</keyword>
<evidence type="ECO:0000256" key="11">
    <source>
        <dbReference type="PIRSR" id="PIRSR001549-1"/>
    </source>
</evidence>
<dbReference type="RefSeq" id="WP_113803900.1">
    <property type="nucleotide sequence ID" value="NZ_QOCW01000001.1"/>
</dbReference>
<keyword evidence="13" id="KW-0328">Glycosyltransferase</keyword>
<dbReference type="Pfam" id="PF13393">
    <property type="entry name" value="tRNA-synt_His"/>
    <property type="match status" value="1"/>
</dbReference>
<feature type="binding site" evidence="11">
    <location>
        <position position="111"/>
    </location>
    <ligand>
        <name>L-histidine</name>
        <dbReference type="ChEBI" id="CHEBI:57595"/>
    </ligand>
</feature>
<dbReference type="Gene3D" id="3.30.930.10">
    <property type="entry name" value="Bira Bifunctional Protein, Domain 2"/>
    <property type="match status" value="1"/>
</dbReference>
<comment type="subcellular location">
    <subcellularLocation>
        <location evidence="1 10">Cytoplasm</location>
    </subcellularLocation>
</comment>
<reference evidence="13 14" key="1">
    <citation type="submission" date="2018-07" db="EMBL/GenBank/DDBJ databases">
        <title>Lottiidibacillus patelloidae gen. nov., sp. nov., isolated from the intestinal tract of a marine limpet and the reclassification of B. taeanensis BH030017T, B. algicola KMM 3737T and B. hwajinpoensis SW-72T as genus Lottiidibacillus.</title>
        <authorList>
            <person name="Liu R."/>
            <person name="Huang Z."/>
        </authorList>
    </citation>
    <scope>NUCLEOTIDE SEQUENCE [LARGE SCALE GENOMIC DNA]</scope>
    <source>
        <strain evidence="13 14">BH030017</strain>
    </source>
</reference>
<evidence type="ECO:0000256" key="2">
    <source>
        <dbReference type="ARBA" id="ARBA00004667"/>
    </source>
</evidence>
<dbReference type="PIRSF" id="PIRSF001549">
    <property type="entry name" value="His-tRNA_synth"/>
    <property type="match status" value="1"/>
</dbReference>
<comment type="function">
    <text evidence="9 10">Required for the first step of histidine biosynthesis. May allow the feedback regulation of ATP phosphoribosyltransferase activity by histidine.</text>
</comment>
<dbReference type="InterPro" id="IPR041715">
    <property type="entry name" value="HisRS-like_core"/>
</dbReference>
<keyword evidence="14" id="KW-1185">Reference proteome</keyword>
<feature type="binding site" evidence="11">
    <location>
        <position position="129"/>
    </location>
    <ligand>
        <name>L-histidine</name>
        <dbReference type="ChEBI" id="CHEBI:57595"/>
    </ligand>
</feature>
<evidence type="ECO:0000256" key="10">
    <source>
        <dbReference type="HAMAP-Rule" id="MF_00125"/>
    </source>
</evidence>
<evidence type="ECO:0000256" key="8">
    <source>
        <dbReference type="ARBA" id="ARBA00023102"/>
    </source>
</evidence>
<comment type="pathway">
    <text evidence="2 10">Amino-acid biosynthesis; L-histidine biosynthesis; L-histidine from 5-phospho-alpha-D-ribose 1-diphosphate: step 1/9.</text>
</comment>
<dbReference type="OrthoDB" id="9800814at2"/>
<evidence type="ECO:0000313" key="14">
    <source>
        <dbReference type="Proteomes" id="UP000253314"/>
    </source>
</evidence>
<dbReference type="NCBIfam" id="NF008941">
    <property type="entry name" value="PRK12292.2-4"/>
    <property type="match status" value="1"/>
</dbReference>
<dbReference type="InterPro" id="IPR053846">
    <property type="entry name" value="HisZ-C"/>
</dbReference>
<dbReference type="PANTHER" id="PTHR43707:SF1">
    <property type="entry name" value="HISTIDINE--TRNA LIGASE, MITOCHONDRIAL-RELATED"/>
    <property type="match status" value="1"/>
</dbReference>
<dbReference type="InterPro" id="IPR004516">
    <property type="entry name" value="HisRS/HisZ"/>
</dbReference>
<comment type="miscellaneous">
    <text evidence="10">This function is generally fulfilled by the C-terminal part of HisG, which is missing in some bacteria such as this one.</text>
</comment>
<comment type="similarity">
    <text evidence="3 10">Belongs to the class-II aminoacyl-tRNA synthetase family. HisZ subfamily.</text>
</comment>
<evidence type="ECO:0000256" key="9">
    <source>
        <dbReference type="ARBA" id="ARBA00025246"/>
    </source>
</evidence>
<proteinExistence type="inferred from homology"/>
<dbReference type="GO" id="GO:0016757">
    <property type="term" value="F:glycosyltransferase activity"/>
    <property type="evidence" value="ECO:0007669"/>
    <property type="project" value="UniProtKB-KW"/>
</dbReference>
<name>A0A366Y1E2_9BACI</name>
<dbReference type="GO" id="GO:0000105">
    <property type="term" value="P:L-histidine biosynthetic process"/>
    <property type="evidence" value="ECO:0007669"/>
    <property type="project" value="UniProtKB-UniRule"/>
</dbReference>
<dbReference type="AlphaFoldDB" id="A0A366Y1E2"/>
<dbReference type="InterPro" id="IPR004517">
    <property type="entry name" value="HisZ"/>
</dbReference>
<evidence type="ECO:0000256" key="4">
    <source>
        <dbReference type="ARBA" id="ARBA00011496"/>
    </source>
</evidence>
<organism evidence="13 14">
    <name type="scientific">Bacillus taeanensis</name>
    <dbReference type="NCBI Taxonomy" id="273032"/>
    <lineage>
        <taxon>Bacteria</taxon>
        <taxon>Bacillati</taxon>
        <taxon>Bacillota</taxon>
        <taxon>Bacilli</taxon>
        <taxon>Bacillales</taxon>
        <taxon>Bacillaceae</taxon>
        <taxon>Bacillus</taxon>
    </lineage>
</organism>
<feature type="binding site" evidence="11">
    <location>
        <position position="270"/>
    </location>
    <ligand>
        <name>L-histidine</name>
        <dbReference type="ChEBI" id="CHEBI:57595"/>
    </ligand>
</feature>
<dbReference type="UniPathway" id="UPA00031">
    <property type="reaction ID" value="UER00006"/>
</dbReference>
<dbReference type="NCBIfam" id="TIGR00443">
    <property type="entry name" value="hisZ_biosyn_reg"/>
    <property type="match status" value="1"/>
</dbReference>
<dbReference type="SUPFAM" id="SSF55681">
    <property type="entry name" value="Class II aaRS and biotin synthetases"/>
    <property type="match status" value="1"/>
</dbReference>
<protein>
    <recommendedName>
        <fullName evidence="5 10">ATP phosphoribosyltransferase regulatory subunit</fullName>
    </recommendedName>
</protein>
<feature type="binding site" evidence="11">
    <location>
        <begin position="81"/>
        <end position="83"/>
    </location>
    <ligand>
        <name>L-histidine</name>
        <dbReference type="ChEBI" id="CHEBI:57595"/>
    </ligand>
</feature>
<comment type="caution">
    <text evidence="13">The sequence shown here is derived from an EMBL/GenBank/DDBJ whole genome shotgun (WGS) entry which is preliminary data.</text>
</comment>
<dbReference type="GO" id="GO:0005737">
    <property type="term" value="C:cytoplasm"/>
    <property type="evidence" value="ECO:0007669"/>
    <property type="project" value="UniProtKB-SubCell"/>
</dbReference>
<dbReference type="InterPro" id="IPR006195">
    <property type="entry name" value="aa-tRNA-synth_II"/>
</dbReference>
<sequence>MSKPFVFEKPLGMRDTLPLLYETKKKIRNKIERVIQSWGYQFIQTPTLEYYDTVGSASSTLEQQLFKLLDQQGKTLVLRPDMTAPIARVAGSSLKEVTYPLRLAYDTQLFRAQQREGGRPAEYEQIGVELIGDGTGSADAEVISLMVSIFKETGLKDFQVAIGHVGFINSLFVDIVGNQERADILRRYLYERNYVGFKQHVKSLQLSSIDKRRLLSLLELRGGKDAIAKAYEVFGESDRDGTIEQLAALWDVLESYGVTDHVKIDFTLVRHINYYTGIVFEAYGSNLGYALSGGGRYDQLLEKFNRPAQATGFGIRLDHLIEALGMTEEEPEITCVIFSPERRSEAIDLAAKKRREGERVVLQDLTGIGDLDAVTERFSEVVYCIGKAGKGVTS</sequence>
<evidence type="ECO:0000256" key="3">
    <source>
        <dbReference type="ARBA" id="ARBA00005539"/>
    </source>
</evidence>
<dbReference type="Proteomes" id="UP000253314">
    <property type="component" value="Unassembled WGS sequence"/>
</dbReference>
<evidence type="ECO:0000259" key="12">
    <source>
        <dbReference type="PROSITE" id="PS50862"/>
    </source>
</evidence>
<dbReference type="InterPro" id="IPR045864">
    <property type="entry name" value="aa-tRNA-synth_II/BPL/LPL"/>
</dbReference>